<protein>
    <submittedName>
        <fullName evidence="1">Uncharacterized protein</fullName>
    </submittedName>
</protein>
<dbReference type="Proteomes" id="UP000789595">
    <property type="component" value="Unassembled WGS sequence"/>
</dbReference>
<evidence type="ECO:0000313" key="2">
    <source>
        <dbReference type="Proteomes" id="UP000789595"/>
    </source>
</evidence>
<gene>
    <name evidence="1" type="ORF">PECAL_1P14290</name>
</gene>
<reference evidence="1" key="1">
    <citation type="submission" date="2021-11" db="EMBL/GenBank/DDBJ databases">
        <authorList>
            <consortium name="Genoscope - CEA"/>
            <person name="William W."/>
        </authorList>
    </citation>
    <scope>NUCLEOTIDE SEQUENCE</scope>
</reference>
<name>A0A8J2SFR2_9STRA</name>
<proteinExistence type="predicted"/>
<sequence>MKPVRRRRPRHDAPLVDVAWPANARDLDCSGHSSGADSFDRSLRAAAAASQEKPPGRRPRMVVGLLLAQVAAVSTGVHYSREIRHLAAAVDRVGFLRYKLGKVSQRATVAALNDWNRDLGEVEEATGALEDVRAAAAAYEGALKAIHETGLEKLHAAEAVVVRALTHANEALARELDRRWHALLALLGAIEGCALVGCALYERRR</sequence>
<evidence type="ECO:0000313" key="1">
    <source>
        <dbReference type="EMBL" id="CAH0365027.1"/>
    </source>
</evidence>
<dbReference type="EMBL" id="CAKKNE010000001">
    <property type="protein sequence ID" value="CAH0365027.1"/>
    <property type="molecule type" value="Genomic_DNA"/>
</dbReference>
<comment type="caution">
    <text evidence="1">The sequence shown here is derived from an EMBL/GenBank/DDBJ whole genome shotgun (WGS) entry which is preliminary data.</text>
</comment>
<organism evidence="1 2">
    <name type="scientific">Pelagomonas calceolata</name>
    <dbReference type="NCBI Taxonomy" id="35677"/>
    <lineage>
        <taxon>Eukaryota</taxon>
        <taxon>Sar</taxon>
        <taxon>Stramenopiles</taxon>
        <taxon>Ochrophyta</taxon>
        <taxon>Pelagophyceae</taxon>
        <taxon>Pelagomonadales</taxon>
        <taxon>Pelagomonadaceae</taxon>
        <taxon>Pelagomonas</taxon>
    </lineage>
</organism>
<dbReference type="AlphaFoldDB" id="A0A8J2SFR2"/>
<keyword evidence="2" id="KW-1185">Reference proteome</keyword>
<accession>A0A8J2SFR2</accession>